<accession>A0A382V5T7</accession>
<name>A0A382V5T7_9ZZZZ</name>
<sequence length="29" mass="3241">MHIVNAEFVVILAKKNVLKMNVSVAVIFI</sequence>
<protein>
    <submittedName>
        <fullName evidence="1">Uncharacterized protein</fullName>
    </submittedName>
</protein>
<dbReference type="AlphaFoldDB" id="A0A382V5T7"/>
<evidence type="ECO:0000313" key="1">
    <source>
        <dbReference type="EMBL" id="SVD41862.1"/>
    </source>
</evidence>
<dbReference type="EMBL" id="UINC01149406">
    <property type="protein sequence ID" value="SVD41862.1"/>
    <property type="molecule type" value="Genomic_DNA"/>
</dbReference>
<organism evidence="1">
    <name type="scientific">marine metagenome</name>
    <dbReference type="NCBI Taxonomy" id="408172"/>
    <lineage>
        <taxon>unclassified sequences</taxon>
        <taxon>metagenomes</taxon>
        <taxon>ecological metagenomes</taxon>
    </lineage>
</organism>
<proteinExistence type="predicted"/>
<gene>
    <name evidence="1" type="ORF">METZ01_LOCUS394716</name>
</gene>
<reference evidence="1" key="1">
    <citation type="submission" date="2018-05" db="EMBL/GenBank/DDBJ databases">
        <authorList>
            <person name="Lanie J.A."/>
            <person name="Ng W.-L."/>
            <person name="Kazmierczak K.M."/>
            <person name="Andrzejewski T.M."/>
            <person name="Davidsen T.M."/>
            <person name="Wayne K.J."/>
            <person name="Tettelin H."/>
            <person name="Glass J.I."/>
            <person name="Rusch D."/>
            <person name="Podicherti R."/>
            <person name="Tsui H.-C.T."/>
            <person name="Winkler M.E."/>
        </authorList>
    </citation>
    <scope>NUCLEOTIDE SEQUENCE</scope>
</reference>